<sequence length="261" mass="29616">MEQVRVAVFDFANDDQVATIDKLCTSSHHYDLLKTKINTKPKYLPKIITSFNELNLSSELLSALKEFELNQVDKQVIWPLISSDPPIDVSIQTPILRHLCYSIAILDKLSKNSTPSQENTQLTIEYIVILPVRELALSISSMLNHISQDLSVKVCTCVSGSSLTEMARHIYGAKVLVGTAGYISYLVNQNLIDFSKVKMIVMDFLDLTLEYGFREDLELLFGQNIKHCQLVVGYSKLNQEVQDFCDSYLRNPMQFVINDNK</sequence>
<reference evidence="6 7" key="1">
    <citation type="journal article" date="2010" name="Cell">
        <title>The genome of Naegleria gruberi illuminates early eukaryotic versatility.</title>
        <authorList>
            <person name="Fritz-Laylin L.K."/>
            <person name="Prochnik S.E."/>
            <person name="Ginger M.L."/>
            <person name="Dacks J.B."/>
            <person name="Carpenter M.L."/>
            <person name="Field M.C."/>
            <person name="Kuo A."/>
            <person name="Paredez A."/>
            <person name="Chapman J."/>
            <person name="Pham J."/>
            <person name="Shu S."/>
            <person name="Neupane R."/>
            <person name="Cipriano M."/>
            <person name="Mancuso J."/>
            <person name="Tu H."/>
            <person name="Salamov A."/>
            <person name="Lindquist E."/>
            <person name="Shapiro H."/>
            <person name="Lucas S."/>
            <person name="Grigoriev I.V."/>
            <person name="Cande W.Z."/>
            <person name="Fulton C."/>
            <person name="Rokhsar D.S."/>
            <person name="Dawson S.C."/>
        </authorList>
    </citation>
    <scope>NUCLEOTIDE SEQUENCE [LARGE SCALE GENOMIC DNA]</scope>
    <source>
        <strain evidence="6 7">NEG-M</strain>
    </source>
</reference>
<dbReference type="GO" id="GO:0016787">
    <property type="term" value="F:hydrolase activity"/>
    <property type="evidence" value="ECO:0007669"/>
    <property type="project" value="UniProtKB-KW"/>
</dbReference>
<comment type="similarity">
    <text evidence="4">Belongs to the DEAD box helicase family.</text>
</comment>
<dbReference type="SUPFAM" id="SSF52540">
    <property type="entry name" value="P-loop containing nucleoside triphosphate hydrolases"/>
    <property type="match status" value="1"/>
</dbReference>
<name>D2VV68_NAEGR</name>
<dbReference type="OrthoDB" id="409977at2759"/>
<keyword evidence="2 4" id="KW-0378">Hydrolase</keyword>
<dbReference type="GO" id="GO:0003723">
    <property type="term" value="F:RNA binding"/>
    <property type="evidence" value="ECO:0007669"/>
    <property type="project" value="UniProtKB-UniRule"/>
</dbReference>
<evidence type="ECO:0000313" key="6">
    <source>
        <dbReference type="EMBL" id="EFC39256.1"/>
    </source>
</evidence>
<organism evidence="7">
    <name type="scientific">Naegleria gruberi</name>
    <name type="common">Amoeba</name>
    <dbReference type="NCBI Taxonomy" id="5762"/>
    <lineage>
        <taxon>Eukaryota</taxon>
        <taxon>Discoba</taxon>
        <taxon>Heterolobosea</taxon>
        <taxon>Tetramitia</taxon>
        <taxon>Eutetramitia</taxon>
        <taxon>Vahlkampfiidae</taxon>
        <taxon>Naegleria</taxon>
    </lineage>
</organism>
<accession>D2VV68</accession>
<dbReference type="KEGG" id="ngr:NAEGRDRAFT_72909"/>
<evidence type="ECO:0000256" key="2">
    <source>
        <dbReference type="ARBA" id="ARBA00022801"/>
    </source>
</evidence>
<evidence type="ECO:0000256" key="1">
    <source>
        <dbReference type="ARBA" id="ARBA00022741"/>
    </source>
</evidence>
<dbReference type="GO" id="GO:0003724">
    <property type="term" value="F:RNA helicase activity"/>
    <property type="evidence" value="ECO:0007669"/>
    <property type="project" value="UniProtKB-EC"/>
</dbReference>
<dbReference type="AlphaFoldDB" id="D2VV68"/>
<dbReference type="PROSITE" id="PS51192">
    <property type="entry name" value="HELICASE_ATP_BIND_1"/>
    <property type="match status" value="1"/>
</dbReference>
<proteinExistence type="inferred from homology"/>
<comment type="domain">
    <text evidence="4">The Q motif is unique to and characteristic of the DEAD box family of RNA helicases and controls ATP binding and hydrolysis.</text>
</comment>
<dbReference type="InterPro" id="IPR011545">
    <property type="entry name" value="DEAD/DEAH_box_helicase_dom"/>
</dbReference>
<keyword evidence="1 4" id="KW-0547">Nucleotide-binding</keyword>
<keyword evidence="3 4" id="KW-0067">ATP-binding</keyword>
<dbReference type="PANTHER" id="PTHR24031">
    <property type="entry name" value="RNA HELICASE"/>
    <property type="match status" value="1"/>
</dbReference>
<keyword evidence="4" id="KW-0347">Helicase</keyword>
<dbReference type="EC" id="3.6.4.13" evidence="4"/>
<comment type="catalytic activity">
    <reaction evidence="4">
        <text>ATP + H2O = ADP + phosphate + H(+)</text>
        <dbReference type="Rhea" id="RHEA:13065"/>
        <dbReference type="ChEBI" id="CHEBI:15377"/>
        <dbReference type="ChEBI" id="CHEBI:15378"/>
        <dbReference type="ChEBI" id="CHEBI:30616"/>
        <dbReference type="ChEBI" id="CHEBI:43474"/>
        <dbReference type="ChEBI" id="CHEBI:456216"/>
        <dbReference type="EC" id="3.6.4.13"/>
    </reaction>
</comment>
<comment type="function">
    <text evidence="4">RNA helicase.</text>
</comment>
<evidence type="ECO:0000256" key="3">
    <source>
        <dbReference type="ARBA" id="ARBA00022840"/>
    </source>
</evidence>
<dbReference type="GeneID" id="8858469"/>
<evidence type="ECO:0000313" key="7">
    <source>
        <dbReference type="Proteomes" id="UP000006671"/>
    </source>
</evidence>
<dbReference type="eggNOG" id="KOG0327">
    <property type="taxonomic scope" value="Eukaryota"/>
</dbReference>
<dbReference type="STRING" id="5762.D2VV68"/>
<dbReference type="Pfam" id="PF00270">
    <property type="entry name" value="DEAD"/>
    <property type="match status" value="1"/>
</dbReference>
<dbReference type="GO" id="GO:0005524">
    <property type="term" value="F:ATP binding"/>
    <property type="evidence" value="ECO:0007669"/>
    <property type="project" value="UniProtKB-UniRule"/>
</dbReference>
<keyword evidence="7" id="KW-1185">Reference proteome</keyword>
<dbReference type="EMBL" id="GG738901">
    <property type="protein sequence ID" value="EFC39256.1"/>
    <property type="molecule type" value="Genomic_DNA"/>
</dbReference>
<feature type="domain" description="Helicase ATP-binding" evidence="5">
    <location>
        <begin position="78"/>
        <end position="255"/>
    </location>
</feature>
<dbReference type="Proteomes" id="UP000006671">
    <property type="component" value="Unassembled WGS sequence"/>
</dbReference>
<dbReference type="InParanoid" id="D2VV68"/>
<dbReference type="Gene3D" id="3.40.50.300">
    <property type="entry name" value="P-loop containing nucleotide triphosphate hydrolases"/>
    <property type="match status" value="1"/>
</dbReference>
<evidence type="ECO:0000259" key="5">
    <source>
        <dbReference type="PROSITE" id="PS51192"/>
    </source>
</evidence>
<gene>
    <name evidence="6" type="ORF">NAEGRDRAFT_72909</name>
</gene>
<protein>
    <recommendedName>
        <fullName evidence="4">ATP-dependent RNA helicase</fullName>
        <ecNumber evidence="4">3.6.4.13</ecNumber>
    </recommendedName>
</protein>
<dbReference type="InterPro" id="IPR014001">
    <property type="entry name" value="Helicase_ATP-bd"/>
</dbReference>
<evidence type="ECO:0000256" key="4">
    <source>
        <dbReference type="RuleBase" id="RU365068"/>
    </source>
</evidence>
<keyword evidence="4" id="KW-0694">RNA-binding</keyword>
<dbReference type="InterPro" id="IPR027417">
    <property type="entry name" value="P-loop_NTPase"/>
</dbReference>
<dbReference type="VEuPathDB" id="AmoebaDB:NAEGRDRAFT_72909"/>
<dbReference type="RefSeq" id="XP_002672000.1">
    <property type="nucleotide sequence ID" value="XM_002671954.1"/>
</dbReference>